<dbReference type="EMBL" id="JAPNKE010000002">
    <property type="protein sequence ID" value="MCY1010025.1"/>
    <property type="molecule type" value="Genomic_DNA"/>
</dbReference>
<keyword evidence="2" id="KW-1185">Reference proteome</keyword>
<evidence type="ECO:0000313" key="1">
    <source>
        <dbReference type="EMBL" id="MCY1010025.1"/>
    </source>
</evidence>
<dbReference type="Proteomes" id="UP001150924">
    <property type="component" value="Unassembled WGS sequence"/>
</dbReference>
<comment type="caution">
    <text evidence="1">The sequence shown here is derived from an EMBL/GenBank/DDBJ whole genome shotgun (WGS) entry which is preliminary data.</text>
</comment>
<dbReference type="RefSeq" id="WP_267772809.1">
    <property type="nucleotide sequence ID" value="NZ_JAPNKE010000002.1"/>
</dbReference>
<reference evidence="1" key="1">
    <citation type="submission" date="2022-11" db="EMBL/GenBank/DDBJ databases">
        <title>Minimal conservation of predation-associated metabolite biosynthetic gene clusters underscores biosynthetic potential of Myxococcota including descriptions for ten novel species: Archangium lansinium sp. nov., Myxococcus landrumus sp. nov., Nannocystis bai.</title>
        <authorList>
            <person name="Ahearne A."/>
            <person name="Stevens C."/>
            <person name="Phillips K."/>
        </authorList>
    </citation>
    <scope>NUCLEOTIDE SEQUENCE</scope>
    <source>
        <strain evidence="1">Na p29</strain>
    </source>
</reference>
<evidence type="ECO:0000313" key="2">
    <source>
        <dbReference type="Proteomes" id="UP001150924"/>
    </source>
</evidence>
<name>A0A9X3EUW5_9BACT</name>
<accession>A0A9X3EUW5</accession>
<organism evidence="1 2">
    <name type="scientific">Nannocystis pusilla</name>
    <dbReference type="NCBI Taxonomy" id="889268"/>
    <lineage>
        <taxon>Bacteria</taxon>
        <taxon>Pseudomonadati</taxon>
        <taxon>Myxococcota</taxon>
        <taxon>Polyangia</taxon>
        <taxon>Nannocystales</taxon>
        <taxon>Nannocystaceae</taxon>
        <taxon>Nannocystis</taxon>
    </lineage>
</organism>
<proteinExistence type="predicted"/>
<gene>
    <name evidence="1" type="ORF">OV079_31575</name>
</gene>
<protein>
    <submittedName>
        <fullName evidence="1">Uncharacterized protein</fullName>
    </submittedName>
</protein>
<sequence>MAALAFPGLAVACSGPGAREAILHAEQLGLVSWLTTAVLAGGSASIPRMRARGWRTQGPLLLLAVLHPGWWMSARSGIAGRRWSWARRSSRR</sequence>
<dbReference type="AlphaFoldDB" id="A0A9X3EUW5"/>